<sequence length="342" mass="39360">MFSKTRNFQPVKRKRGRPRKTDFNLTSKQQSQQQINNTEKSNMEPSDLPANLEIEDWKQELDGNGCERELRTIQTNKILELVEPNVSNEDSKVSQEILGNSFIPVEKKNVFKSPTVIHIIDGEKGGCGKSFLCRAFIEYCTSIGYKMAIIDADISNQDITKIYPNVEVAFFSDDEKQAKEADKIFDLAFEKSVIVNLPAQAYANVTDWIKRNDLANLGQENSIFFTKWFVCNGGIDSVKFFLKSLSELGEEITHVFVKNLGLCDDWTYIDTMPEFQEASRKYNFVVMDFPKFPFWERNMIDRLEVSFEDALSHTELKVVSKQRVRNFLKLAYEAFAATGLIR</sequence>
<proteinExistence type="predicted"/>
<dbReference type="Proteomes" id="UP000658514">
    <property type="component" value="Unassembled WGS sequence"/>
</dbReference>
<organism evidence="2 3">
    <name type="scientific">Calothrix parietina FACHB-288</name>
    <dbReference type="NCBI Taxonomy" id="2692896"/>
    <lineage>
        <taxon>Bacteria</taxon>
        <taxon>Bacillati</taxon>
        <taxon>Cyanobacteriota</taxon>
        <taxon>Cyanophyceae</taxon>
        <taxon>Nostocales</taxon>
        <taxon>Calotrichaceae</taxon>
        <taxon>Calothrix</taxon>
    </lineage>
</organism>
<name>A0ABR8AL66_9CYAN</name>
<evidence type="ECO:0000313" key="2">
    <source>
        <dbReference type="EMBL" id="MBD2200539.1"/>
    </source>
</evidence>
<protein>
    <submittedName>
        <fullName evidence="2">Cobalamin biosynthesis protein CobQ</fullName>
    </submittedName>
</protein>
<feature type="compositionally biased region" description="Polar residues" evidence="1">
    <location>
        <begin position="23"/>
        <end position="44"/>
    </location>
</feature>
<dbReference type="Gene3D" id="3.40.50.300">
    <property type="entry name" value="P-loop containing nucleotide triphosphate hydrolases"/>
    <property type="match status" value="1"/>
</dbReference>
<keyword evidence="3" id="KW-1185">Reference proteome</keyword>
<dbReference type="EMBL" id="JACJQH010000095">
    <property type="protein sequence ID" value="MBD2200539.1"/>
    <property type="molecule type" value="Genomic_DNA"/>
</dbReference>
<evidence type="ECO:0000256" key="1">
    <source>
        <dbReference type="SAM" id="MobiDB-lite"/>
    </source>
</evidence>
<dbReference type="SUPFAM" id="SSF52540">
    <property type="entry name" value="P-loop containing nucleoside triphosphate hydrolases"/>
    <property type="match status" value="1"/>
</dbReference>
<comment type="caution">
    <text evidence="2">The sequence shown here is derived from an EMBL/GenBank/DDBJ whole genome shotgun (WGS) entry which is preliminary data.</text>
</comment>
<gene>
    <name evidence="2" type="ORF">H6G24_34650</name>
</gene>
<accession>A0ABR8AL66</accession>
<evidence type="ECO:0000313" key="3">
    <source>
        <dbReference type="Proteomes" id="UP000658514"/>
    </source>
</evidence>
<feature type="region of interest" description="Disordered" evidence="1">
    <location>
        <begin position="1"/>
        <end position="46"/>
    </location>
</feature>
<dbReference type="InterPro" id="IPR027417">
    <property type="entry name" value="P-loop_NTPase"/>
</dbReference>
<reference evidence="2 3" key="1">
    <citation type="journal article" date="2020" name="ISME J.">
        <title>Comparative genomics reveals insights into cyanobacterial evolution and habitat adaptation.</title>
        <authorList>
            <person name="Chen M.Y."/>
            <person name="Teng W.K."/>
            <person name="Zhao L."/>
            <person name="Hu C.X."/>
            <person name="Zhou Y.K."/>
            <person name="Han B.P."/>
            <person name="Song L.R."/>
            <person name="Shu W.S."/>
        </authorList>
    </citation>
    <scope>NUCLEOTIDE SEQUENCE [LARGE SCALE GENOMIC DNA]</scope>
    <source>
        <strain evidence="2 3">FACHB-288</strain>
    </source>
</reference>